<reference evidence="7 10" key="3">
    <citation type="submission" date="2019-06" db="EMBL/GenBank/DDBJ databases">
        <title>Whole genome shotgun sequence of Brevibacillus reuszeri NBRC 15719.</title>
        <authorList>
            <person name="Hosoyama A."/>
            <person name="Uohara A."/>
            <person name="Ohji S."/>
            <person name="Ichikawa N."/>
        </authorList>
    </citation>
    <scope>NUCLEOTIDE SEQUENCE [LARGE SCALE GENOMIC DNA]</scope>
    <source>
        <strain evidence="7 10">NBRC 15719</strain>
    </source>
</reference>
<keyword evidence="4" id="KW-0378">Hydrolase</keyword>
<dbReference type="GO" id="GO:0046872">
    <property type="term" value="F:metal ion binding"/>
    <property type="evidence" value="ECO:0007669"/>
    <property type="project" value="UniProtKB-KW"/>
</dbReference>
<comment type="cofactor">
    <cofactor evidence="1">
        <name>Mn(2+)</name>
        <dbReference type="ChEBI" id="CHEBI:29035"/>
    </cofactor>
</comment>
<reference evidence="9" key="1">
    <citation type="submission" date="2015-07" db="EMBL/GenBank/DDBJ databases">
        <title>Genome sequencing project for genomic taxonomy and phylogenomics of Bacillus-like bacteria.</title>
        <authorList>
            <person name="Liu B."/>
            <person name="Wang J."/>
            <person name="Zhu Y."/>
            <person name="Liu G."/>
            <person name="Chen Q."/>
            <person name="Chen Z."/>
            <person name="Lan J."/>
            <person name="Che J."/>
            <person name="Ge C."/>
            <person name="Shi H."/>
            <person name="Pan Z."/>
            <person name="Liu X."/>
        </authorList>
    </citation>
    <scope>NUCLEOTIDE SEQUENCE [LARGE SCALE GENOMIC DNA]</scope>
    <source>
        <strain evidence="9">DSM 9887</strain>
    </source>
</reference>
<dbReference type="STRING" id="54915.ADS79_33395"/>
<dbReference type="PRINTS" id="PR00599">
    <property type="entry name" value="MAPEPTIDASE"/>
</dbReference>
<dbReference type="InterPro" id="IPR000994">
    <property type="entry name" value="Pept_M24"/>
</dbReference>
<dbReference type="PANTHER" id="PTHR46112:SF3">
    <property type="entry name" value="AMINOPEPTIDASE YPDF"/>
    <property type="match status" value="1"/>
</dbReference>
<dbReference type="InterPro" id="IPR001131">
    <property type="entry name" value="Peptidase_M24B_aminopep-P_CS"/>
</dbReference>
<dbReference type="Proteomes" id="UP000036834">
    <property type="component" value="Unassembled WGS sequence"/>
</dbReference>
<evidence type="ECO:0000256" key="3">
    <source>
        <dbReference type="ARBA" id="ARBA00022723"/>
    </source>
</evidence>
<evidence type="ECO:0000259" key="6">
    <source>
        <dbReference type="Pfam" id="PF01321"/>
    </source>
</evidence>
<feature type="domain" description="Peptidase M24" evidence="5">
    <location>
        <begin position="139"/>
        <end position="341"/>
    </location>
</feature>
<dbReference type="AlphaFoldDB" id="A0A0K9YJM4"/>
<proteinExistence type="inferred from homology"/>
<evidence type="ECO:0000313" key="9">
    <source>
        <dbReference type="Proteomes" id="UP000036834"/>
    </source>
</evidence>
<dbReference type="SUPFAM" id="SSF53092">
    <property type="entry name" value="Creatinase/prolidase N-terminal domain"/>
    <property type="match status" value="1"/>
</dbReference>
<dbReference type="Proteomes" id="UP000319578">
    <property type="component" value="Unassembled WGS sequence"/>
</dbReference>
<dbReference type="Gene3D" id="3.90.230.10">
    <property type="entry name" value="Creatinase/methionine aminopeptidase superfamily"/>
    <property type="match status" value="1"/>
</dbReference>
<dbReference type="Gene3D" id="3.40.350.10">
    <property type="entry name" value="Creatinase/prolidase N-terminal domain"/>
    <property type="match status" value="1"/>
</dbReference>
<organism evidence="8 9">
    <name type="scientific">Brevibacillus reuszeri</name>
    <dbReference type="NCBI Taxonomy" id="54915"/>
    <lineage>
        <taxon>Bacteria</taxon>
        <taxon>Bacillati</taxon>
        <taxon>Bacillota</taxon>
        <taxon>Bacilli</taxon>
        <taxon>Bacillales</taxon>
        <taxon>Paenibacillaceae</taxon>
        <taxon>Brevibacillus</taxon>
    </lineage>
</organism>
<dbReference type="OrthoDB" id="9806388at2"/>
<keyword evidence="3" id="KW-0479">Metal-binding</keyword>
<dbReference type="GO" id="GO:0004177">
    <property type="term" value="F:aminopeptidase activity"/>
    <property type="evidence" value="ECO:0007669"/>
    <property type="project" value="UniProtKB-ARBA"/>
</dbReference>
<dbReference type="InterPro" id="IPR001714">
    <property type="entry name" value="Pept_M24_MAP"/>
</dbReference>
<dbReference type="EMBL" id="BJON01000011">
    <property type="protein sequence ID" value="GED69376.1"/>
    <property type="molecule type" value="Genomic_DNA"/>
</dbReference>
<protein>
    <submittedName>
        <fullName evidence="8">Peptidase M24</fullName>
    </submittedName>
    <submittedName>
        <fullName evidence="7">Xaa-Pro dipeptidase</fullName>
    </submittedName>
</protein>
<dbReference type="InterPro" id="IPR029149">
    <property type="entry name" value="Creatin/AminoP/Spt16_N"/>
</dbReference>
<dbReference type="PATRIC" id="fig|54915.3.peg.800"/>
<feature type="domain" description="Creatinase N-terminal" evidence="6">
    <location>
        <begin position="4"/>
        <end position="131"/>
    </location>
</feature>
<evidence type="ECO:0000313" key="7">
    <source>
        <dbReference type="EMBL" id="GED69376.1"/>
    </source>
</evidence>
<reference evidence="8" key="2">
    <citation type="submission" date="2015-07" db="EMBL/GenBank/DDBJ databases">
        <title>MeaNS - Measles Nucleotide Surveillance Program.</title>
        <authorList>
            <person name="Tran T."/>
            <person name="Druce J."/>
        </authorList>
    </citation>
    <scope>NUCLEOTIDE SEQUENCE</scope>
    <source>
        <strain evidence="8">DSM 9887</strain>
    </source>
</reference>
<dbReference type="Pfam" id="PF00557">
    <property type="entry name" value="Peptidase_M24"/>
    <property type="match status" value="1"/>
</dbReference>
<dbReference type="PANTHER" id="PTHR46112">
    <property type="entry name" value="AMINOPEPTIDASE"/>
    <property type="match status" value="1"/>
</dbReference>
<sequence length="357" mass="39010">MEKVNRLRQQFTALGVDGILITNAQNRRYLSNFTGTYGVLLISNDQAKLLTDFRYTVQAAAQATDFEIVHLPTKESVYAEVVRLAEEMGIQTLAFEEANVTYAMHRSYANAAKEKVELVPTAGIVEGLRMIKTADELAKIQTAAEIADAAFTHITSFLRPGISELDVSNELEIFMRKQGASGSAFDIIIASGHRSALPHGVASDKLIESGDMVTMDYGALYQGYRSDITRTVAVGEPSEQLKAIYGIVLEARNRAVAGIRPGITGKEADAFARDYITQQGFGERFGHGMGHGVGLDIHEEPFMSTRCEMMIQEGMVLTVEPGIYIPDVGGVRIEDDIVVTEEGNRVLTSAARDLIIL</sequence>
<evidence type="ECO:0000313" key="8">
    <source>
        <dbReference type="EMBL" id="KNB68849.1"/>
    </source>
</evidence>
<comment type="caution">
    <text evidence="8">The sequence shown here is derived from an EMBL/GenBank/DDBJ whole genome shotgun (WGS) entry which is preliminary data.</text>
</comment>
<evidence type="ECO:0000256" key="1">
    <source>
        <dbReference type="ARBA" id="ARBA00001936"/>
    </source>
</evidence>
<dbReference type="Pfam" id="PF01321">
    <property type="entry name" value="Creatinase_N"/>
    <property type="match status" value="1"/>
</dbReference>
<dbReference type="GO" id="GO:0008235">
    <property type="term" value="F:metalloexopeptidase activity"/>
    <property type="evidence" value="ECO:0007669"/>
    <property type="project" value="UniProtKB-ARBA"/>
</dbReference>
<evidence type="ECO:0000259" key="5">
    <source>
        <dbReference type="Pfam" id="PF00557"/>
    </source>
</evidence>
<evidence type="ECO:0000313" key="10">
    <source>
        <dbReference type="Proteomes" id="UP000319578"/>
    </source>
</evidence>
<keyword evidence="10" id="KW-1185">Reference proteome</keyword>
<comment type="similarity">
    <text evidence="2">Belongs to the peptidase M24B family.</text>
</comment>
<dbReference type="RefSeq" id="WP_049742785.1">
    <property type="nucleotide sequence ID" value="NZ_BJON01000011.1"/>
</dbReference>
<evidence type="ECO:0000256" key="2">
    <source>
        <dbReference type="ARBA" id="ARBA00008766"/>
    </source>
</evidence>
<accession>A0A0K9YJM4</accession>
<dbReference type="FunFam" id="3.90.230.10:FF:000014">
    <property type="entry name" value="Aminopeptidase P family protein"/>
    <property type="match status" value="1"/>
</dbReference>
<gene>
    <name evidence="8" type="ORF">ADS79_33395</name>
    <name evidence="7" type="ORF">BRE01_30780</name>
</gene>
<dbReference type="PROSITE" id="PS00491">
    <property type="entry name" value="PROLINE_PEPTIDASE"/>
    <property type="match status" value="1"/>
</dbReference>
<evidence type="ECO:0000256" key="4">
    <source>
        <dbReference type="ARBA" id="ARBA00022801"/>
    </source>
</evidence>
<dbReference type="InterPro" id="IPR050659">
    <property type="entry name" value="Peptidase_M24B"/>
</dbReference>
<dbReference type="SUPFAM" id="SSF55920">
    <property type="entry name" value="Creatinase/aminopeptidase"/>
    <property type="match status" value="1"/>
</dbReference>
<dbReference type="InterPro" id="IPR036005">
    <property type="entry name" value="Creatinase/aminopeptidase-like"/>
</dbReference>
<name>A0A0K9YJM4_9BACL</name>
<dbReference type="EMBL" id="LGIQ01000017">
    <property type="protein sequence ID" value="KNB68849.1"/>
    <property type="molecule type" value="Genomic_DNA"/>
</dbReference>
<dbReference type="CDD" id="cd01092">
    <property type="entry name" value="APP-like"/>
    <property type="match status" value="1"/>
</dbReference>
<dbReference type="InterPro" id="IPR000587">
    <property type="entry name" value="Creatinase_N"/>
</dbReference>